<evidence type="ECO:0000256" key="1">
    <source>
        <dbReference type="SAM" id="Coils"/>
    </source>
</evidence>
<protein>
    <submittedName>
        <fullName evidence="3">Central kinetochore subunit OKP1</fullName>
    </submittedName>
</protein>
<dbReference type="EMBL" id="AP012215">
    <property type="protein sequence ID" value="BAO39495.1"/>
    <property type="molecule type" value="Genomic_DNA"/>
</dbReference>
<evidence type="ECO:0000313" key="4">
    <source>
        <dbReference type="Proteomes" id="UP000065495"/>
    </source>
</evidence>
<accession>W0T7V4</accession>
<sequence length="440" mass="51202">MSKWHQLLAYSTLFDDLGKIKTNCLFMRFRCPLAIIAAKKNTIRKWKLACKGLRGSLSTAVIIMSKRYVDDILSSDAGSSDSDLSFENINGDDYRIDVDERDIGKRNTTSRAHDDLRAGPPYNLESVFEMPEEPVTPRTENANNNELSDDYQDENDNTMVKDIVTPPRERKRVRFGVNEKDDSEDYSNVNPWDFKRLIRKLYKEQLPDTYQIRNWKRPQRELVTSFIEMIENNVELASAEVFDQYGDELDRFYKSNGERDDLKEKLEVNVYDIIYNIKKRLKRTKFPSKIWVDNLDLEYVYAKGEFIKKRYESELDHAEEIERQLLREEEHVKSLKLEGEAKIKKHKETLTAELSELSKNLHPSLSTALTNSFGLIKDSQMSNTIYQRDKLDFNLRLKTDFSQPLKLDSDDTADNDVMQTLKSAQNLADEILGKLSNITG</sequence>
<feature type="coiled-coil region" evidence="1">
    <location>
        <begin position="308"/>
        <end position="338"/>
    </location>
</feature>
<organism evidence="3 4">
    <name type="scientific">Kluyveromyces marxianus (strain DMKU3-1042 / BCC 29191 / NBRC 104275)</name>
    <name type="common">Yeast</name>
    <name type="synonym">Candida kefyr</name>
    <dbReference type="NCBI Taxonomy" id="1003335"/>
    <lineage>
        <taxon>Eukaryota</taxon>
        <taxon>Fungi</taxon>
        <taxon>Dikarya</taxon>
        <taxon>Ascomycota</taxon>
        <taxon>Saccharomycotina</taxon>
        <taxon>Saccharomycetes</taxon>
        <taxon>Saccharomycetales</taxon>
        <taxon>Saccharomycetaceae</taxon>
        <taxon>Kluyveromyces</taxon>
    </lineage>
</organism>
<evidence type="ECO:0000256" key="2">
    <source>
        <dbReference type="SAM" id="MobiDB-lite"/>
    </source>
</evidence>
<dbReference type="KEGG" id="kmx:KLMA_30200"/>
<dbReference type="RefSeq" id="XP_022675341.1">
    <property type="nucleotide sequence ID" value="XM_022818701.1"/>
</dbReference>
<proteinExistence type="predicted"/>
<dbReference type="OrthoDB" id="4068255at2759"/>
<dbReference type="GeneID" id="34715486"/>
<feature type="region of interest" description="Disordered" evidence="2">
    <location>
        <begin position="132"/>
        <end position="153"/>
    </location>
</feature>
<dbReference type="Proteomes" id="UP000065495">
    <property type="component" value="Chromosome 3"/>
</dbReference>
<dbReference type="AlphaFoldDB" id="W0T7V4"/>
<dbReference type="VEuPathDB" id="FungiDB:KLMA_30200"/>
<gene>
    <name evidence="3" type="primary">OKP1</name>
    <name evidence="3" type="ORF">KLMA_30200</name>
</gene>
<keyword evidence="1" id="KW-0175">Coiled coil</keyword>
<name>W0T7V4_KLUMD</name>
<reference evidence="3 4" key="1">
    <citation type="journal article" date="2015" name="Biotechnol. Biofuels">
        <title>Genetic basis of the highly efficient yeast Kluyveromyces marxianus: complete genome sequence and transcriptome analyses.</title>
        <authorList>
            <person name="Lertwattanasakul N."/>
            <person name="Kosaka T."/>
            <person name="Hosoyama A."/>
            <person name="Suzuki Y."/>
            <person name="Rodrussamee N."/>
            <person name="Matsutani M."/>
            <person name="Murata M."/>
            <person name="Fujimoto N."/>
            <person name="Suprayogi"/>
            <person name="Tsuchikane K."/>
            <person name="Limtong S."/>
            <person name="Fujita N."/>
            <person name="Yamada M."/>
        </authorList>
    </citation>
    <scope>NUCLEOTIDE SEQUENCE [LARGE SCALE GENOMIC DNA]</scope>
    <source>
        <strain evidence="4">DMKU3-1042 / BCC 29191 / NBRC 104275</strain>
    </source>
</reference>
<evidence type="ECO:0000313" key="3">
    <source>
        <dbReference type="EMBL" id="BAO39495.1"/>
    </source>
</evidence>